<dbReference type="AlphaFoldDB" id="A0A0U3JTE5"/>
<evidence type="ECO:0000259" key="2">
    <source>
        <dbReference type="Pfam" id="PF13568"/>
    </source>
</evidence>
<sequence>MKKIITTLALLACAAGAAQAQSNSIGITAGYGRTSLTGKNSNYNAKTHSAYQAGLMADVYVGEVVSFHPELLYTLQYYDATEGSSSSLAALSRDVSYINVPLLARYHADGLFFEAGPEVNFALAAKNEAGNDVKSDVSPVALDYVVGLGYQLSSGPSIGIRYDGGFTNTYKDTAANGLGNGKLKNSTFWLNLGYSFGGTGR</sequence>
<feature type="chain" id="PRO_5006840408" description="Outer membrane protein beta-barrel domain-containing protein" evidence="1">
    <location>
        <begin position="21"/>
        <end position="201"/>
    </location>
</feature>
<gene>
    <name evidence="3" type="ORF">AUC43_01850</name>
</gene>
<keyword evidence="1" id="KW-0732">Signal</keyword>
<organism evidence="3 4">
    <name type="scientific">Hymenobacter sedentarius</name>
    <dbReference type="NCBI Taxonomy" id="1411621"/>
    <lineage>
        <taxon>Bacteria</taxon>
        <taxon>Pseudomonadati</taxon>
        <taxon>Bacteroidota</taxon>
        <taxon>Cytophagia</taxon>
        <taxon>Cytophagales</taxon>
        <taxon>Hymenobacteraceae</taxon>
        <taxon>Hymenobacter</taxon>
    </lineage>
</organism>
<dbReference type="KEGG" id="hyg:AUC43_01850"/>
<dbReference type="Proteomes" id="UP000059542">
    <property type="component" value="Chromosome"/>
</dbReference>
<feature type="domain" description="Outer membrane protein beta-barrel" evidence="2">
    <location>
        <begin position="19"/>
        <end position="169"/>
    </location>
</feature>
<dbReference type="OrthoDB" id="838174at2"/>
<protein>
    <recommendedName>
        <fullName evidence="2">Outer membrane protein beta-barrel domain-containing protein</fullName>
    </recommendedName>
</protein>
<feature type="signal peptide" evidence="1">
    <location>
        <begin position="1"/>
        <end position="20"/>
    </location>
</feature>
<reference evidence="3 4" key="1">
    <citation type="submission" date="2015-12" db="EMBL/GenBank/DDBJ databases">
        <authorList>
            <person name="Shamseldin A."/>
            <person name="Moawad H."/>
            <person name="Abd El-Rahim W.M."/>
            <person name="Sadowsky M.J."/>
        </authorList>
    </citation>
    <scope>NUCLEOTIDE SEQUENCE [LARGE SCALE GENOMIC DNA]</scope>
    <source>
        <strain evidence="3 4">DG5B</strain>
    </source>
</reference>
<evidence type="ECO:0000256" key="1">
    <source>
        <dbReference type="SAM" id="SignalP"/>
    </source>
</evidence>
<dbReference type="Pfam" id="PF13568">
    <property type="entry name" value="OMP_b-brl_2"/>
    <property type="match status" value="1"/>
</dbReference>
<dbReference type="STRING" id="1411621.AUC43_01850"/>
<proteinExistence type="predicted"/>
<dbReference type="InterPro" id="IPR011250">
    <property type="entry name" value="OMP/PagP_B-barrel"/>
</dbReference>
<dbReference type="InterPro" id="IPR025665">
    <property type="entry name" value="Beta-barrel_OMP_2"/>
</dbReference>
<keyword evidence="4" id="KW-1185">Reference proteome</keyword>
<dbReference type="EMBL" id="CP013909">
    <property type="protein sequence ID" value="ALW83951.1"/>
    <property type="molecule type" value="Genomic_DNA"/>
</dbReference>
<evidence type="ECO:0000313" key="3">
    <source>
        <dbReference type="EMBL" id="ALW83951.1"/>
    </source>
</evidence>
<evidence type="ECO:0000313" key="4">
    <source>
        <dbReference type="Proteomes" id="UP000059542"/>
    </source>
</evidence>
<dbReference type="SUPFAM" id="SSF56925">
    <property type="entry name" value="OMPA-like"/>
    <property type="match status" value="1"/>
</dbReference>
<name>A0A0U3JTE5_9BACT</name>
<dbReference type="RefSeq" id="WP_068189082.1">
    <property type="nucleotide sequence ID" value="NZ_CP013909.1"/>
</dbReference>
<accession>A0A0U3JTE5</accession>